<proteinExistence type="predicted"/>
<dbReference type="AlphaFoldDB" id="A0A0A0JZX4"/>
<dbReference type="EMBL" id="AVPL01000024">
    <property type="protein sequence ID" value="KGN41066.1"/>
    <property type="molecule type" value="Genomic_DNA"/>
</dbReference>
<feature type="region of interest" description="Disordered" evidence="1">
    <location>
        <begin position="200"/>
        <end position="239"/>
    </location>
</feature>
<sequence>MRAIDPDVLCLQEVPRRLFSTQRVANFAQQCGMYWSGRHRGSGGTTIFTSLRVDVVESRHTRLRVARLQRTRGFALARVAAPGREPIAVASVHLGLDARERAAHAQVILRAVNVGGEVVLAGDLNENESGQAWQAFAGVMRLVSPLTPTYPATRPRKVLDVIFASPGLLAEPHVPIAIPEADLVAGSDHRPTWVDLRLGEPTPLQERADEATAEVSASVTDEMVQHAESAGGGPADPAG</sequence>
<evidence type="ECO:0000256" key="1">
    <source>
        <dbReference type="SAM" id="MobiDB-lite"/>
    </source>
</evidence>
<evidence type="ECO:0000313" key="4">
    <source>
        <dbReference type="Proteomes" id="UP000030013"/>
    </source>
</evidence>
<protein>
    <recommendedName>
        <fullName evidence="2">Endonuclease/exonuclease/phosphatase domain-containing protein</fullName>
    </recommendedName>
</protein>
<organism evidence="3 4">
    <name type="scientific">Knoellia aerolata DSM 18566</name>
    <dbReference type="NCBI Taxonomy" id="1385519"/>
    <lineage>
        <taxon>Bacteria</taxon>
        <taxon>Bacillati</taxon>
        <taxon>Actinomycetota</taxon>
        <taxon>Actinomycetes</taxon>
        <taxon>Micrococcales</taxon>
        <taxon>Intrasporangiaceae</taxon>
        <taxon>Knoellia</taxon>
    </lineage>
</organism>
<dbReference type="PANTHER" id="PTHR14859">
    <property type="entry name" value="CALCOFLUOR WHITE HYPERSENSITIVE PROTEIN PRECURSOR"/>
    <property type="match status" value="1"/>
</dbReference>
<keyword evidence="4" id="KW-1185">Reference proteome</keyword>
<dbReference type="SUPFAM" id="SSF56219">
    <property type="entry name" value="DNase I-like"/>
    <property type="match status" value="1"/>
</dbReference>
<name>A0A0A0JZX4_9MICO</name>
<dbReference type="PANTHER" id="PTHR14859:SF15">
    <property type="entry name" value="ENDONUCLEASE_EXONUCLEASE_PHOSPHATASE DOMAIN-CONTAINING PROTEIN"/>
    <property type="match status" value="1"/>
</dbReference>
<dbReference type="InterPro" id="IPR051916">
    <property type="entry name" value="GPI-anchor_lipid_remodeler"/>
</dbReference>
<dbReference type="InterPro" id="IPR005135">
    <property type="entry name" value="Endo/exonuclease/phosphatase"/>
</dbReference>
<dbReference type="Proteomes" id="UP000030013">
    <property type="component" value="Unassembled WGS sequence"/>
</dbReference>
<feature type="compositionally biased region" description="Gly residues" evidence="1">
    <location>
        <begin position="230"/>
        <end position="239"/>
    </location>
</feature>
<dbReference type="STRING" id="1385519.N801_09360"/>
<dbReference type="Pfam" id="PF03372">
    <property type="entry name" value="Exo_endo_phos"/>
    <property type="match status" value="1"/>
</dbReference>
<reference evidence="3 4" key="1">
    <citation type="submission" date="2013-08" db="EMBL/GenBank/DDBJ databases">
        <title>The genome sequence of Knoellia aerolata.</title>
        <authorList>
            <person name="Zhu W."/>
            <person name="Wang G."/>
        </authorList>
    </citation>
    <scope>NUCLEOTIDE SEQUENCE [LARGE SCALE GENOMIC DNA]</scope>
    <source>
        <strain evidence="3 4">DSM 18566</strain>
    </source>
</reference>
<comment type="caution">
    <text evidence="3">The sequence shown here is derived from an EMBL/GenBank/DDBJ whole genome shotgun (WGS) entry which is preliminary data.</text>
</comment>
<gene>
    <name evidence="3" type="ORF">N801_09360</name>
</gene>
<accession>A0A0A0JZX4</accession>
<dbReference type="GO" id="GO:0016020">
    <property type="term" value="C:membrane"/>
    <property type="evidence" value="ECO:0007669"/>
    <property type="project" value="GOC"/>
</dbReference>
<dbReference type="InterPro" id="IPR036691">
    <property type="entry name" value="Endo/exonu/phosph_ase_sf"/>
</dbReference>
<evidence type="ECO:0000259" key="2">
    <source>
        <dbReference type="Pfam" id="PF03372"/>
    </source>
</evidence>
<dbReference type="Gene3D" id="3.60.10.10">
    <property type="entry name" value="Endonuclease/exonuclease/phosphatase"/>
    <property type="match status" value="1"/>
</dbReference>
<dbReference type="eggNOG" id="COG3568">
    <property type="taxonomic scope" value="Bacteria"/>
</dbReference>
<dbReference type="GO" id="GO:0006506">
    <property type="term" value="P:GPI anchor biosynthetic process"/>
    <property type="evidence" value="ECO:0007669"/>
    <property type="project" value="TreeGrafter"/>
</dbReference>
<dbReference type="GO" id="GO:0003824">
    <property type="term" value="F:catalytic activity"/>
    <property type="evidence" value="ECO:0007669"/>
    <property type="project" value="InterPro"/>
</dbReference>
<feature type="domain" description="Endonuclease/exonuclease/phosphatase" evidence="2">
    <location>
        <begin position="2"/>
        <end position="189"/>
    </location>
</feature>
<evidence type="ECO:0000313" key="3">
    <source>
        <dbReference type="EMBL" id="KGN41066.1"/>
    </source>
</evidence>